<comment type="subcellular location">
    <subcellularLocation>
        <location evidence="1">Cell envelope</location>
    </subcellularLocation>
</comment>
<sequence>MILRLFILGLALAGSLRSESPVAPLRVVSLHTVLTEIVRSVGGSRVEVTGLVRPGVDPHLFEPTPADMRLLEQADLVLAGGLGLETYLNRLGAVVVPGRLIEVGPRLPGLLQGAVPHGPDFRQIAEEPDPHWWHGLTQVQAAVEVVAGEMSRLRPARAEEFARNAAAYRARLEELREWSVALVAGLPSDRRHLVTTHDAFGYLAREHGFAVHPLIGLSTAEEADARQLARIIDLIRRHRIKAVFAESSSQNRLVEAVIRETGVRLGGTLHADGLGADEAQTYEALMRHNLTIIVQALR</sequence>
<evidence type="ECO:0000313" key="7">
    <source>
        <dbReference type="EMBL" id="AOS43825.1"/>
    </source>
</evidence>
<dbReference type="EMBL" id="CP016094">
    <property type="protein sequence ID" value="AOS43825.1"/>
    <property type="molecule type" value="Genomic_DNA"/>
</dbReference>
<dbReference type="GO" id="GO:0046872">
    <property type="term" value="F:metal ion binding"/>
    <property type="evidence" value="ECO:0007669"/>
    <property type="project" value="UniProtKB-KW"/>
</dbReference>
<dbReference type="Gene3D" id="3.40.50.1980">
    <property type="entry name" value="Nitrogenase molybdenum iron protein domain"/>
    <property type="match status" value="2"/>
</dbReference>
<keyword evidence="5" id="KW-0732">Signal</keyword>
<dbReference type="PRINTS" id="PR00690">
    <property type="entry name" value="ADHESNFAMILY"/>
</dbReference>
<comment type="similarity">
    <text evidence="2 6">Belongs to the bacterial solute-binding protein 9 family.</text>
</comment>
<reference evidence="7 8" key="1">
    <citation type="submission" date="2016-06" db="EMBL/GenBank/DDBJ databases">
        <title>Three novel species with peptidoglycan cell walls form the new genus Lacunisphaera gen. nov. in the family Opitutaceae of the verrucomicrobial subdivision 4.</title>
        <authorList>
            <person name="Rast P."/>
            <person name="Gloeckner I."/>
            <person name="Jogler M."/>
            <person name="Boedeker C."/>
            <person name="Jeske O."/>
            <person name="Wiegand S."/>
            <person name="Reinhardt R."/>
            <person name="Schumann P."/>
            <person name="Rohde M."/>
            <person name="Spring S."/>
            <person name="Gloeckner F.O."/>
            <person name="Jogler C."/>
        </authorList>
    </citation>
    <scope>NUCLEOTIDE SEQUENCE [LARGE SCALE GENOMIC DNA]</scope>
    <source>
        <strain evidence="7 8">IG16b</strain>
    </source>
</reference>
<organism evidence="7 8">
    <name type="scientific">Lacunisphaera limnophila</name>
    <dbReference type="NCBI Taxonomy" id="1838286"/>
    <lineage>
        <taxon>Bacteria</taxon>
        <taxon>Pseudomonadati</taxon>
        <taxon>Verrucomicrobiota</taxon>
        <taxon>Opitutia</taxon>
        <taxon>Opitutales</taxon>
        <taxon>Opitutaceae</taxon>
        <taxon>Lacunisphaera</taxon>
    </lineage>
</organism>
<dbReference type="Proteomes" id="UP000095228">
    <property type="component" value="Chromosome"/>
</dbReference>
<keyword evidence="8" id="KW-1185">Reference proteome</keyword>
<dbReference type="InterPro" id="IPR050492">
    <property type="entry name" value="Bact_metal-bind_prot9"/>
</dbReference>
<accession>A0A1D8ASE5</accession>
<name>A0A1D8ASE5_9BACT</name>
<evidence type="ECO:0000256" key="2">
    <source>
        <dbReference type="ARBA" id="ARBA00011028"/>
    </source>
</evidence>
<dbReference type="PANTHER" id="PTHR42953">
    <property type="entry name" value="HIGH-AFFINITY ZINC UPTAKE SYSTEM PROTEIN ZNUA-RELATED"/>
    <property type="match status" value="1"/>
</dbReference>
<dbReference type="InterPro" id="IPR006129">
    <property type="entry name" value="AdhesinB"/>
</dbReference>
<dbReference type="InterPro" id="IPR006128">
    <property type="entry name" value="Lipoprotein_PsaA-like"/>
</dbReference>
<dbReference type="GO" id="GO:0030001">
    <property type="term" value="P:metal ion transport"/>
    <property type="evidence" value="ECO:0007669"/>
    <property type="project" value="InterPro"/>
</dbReference>
<dbReference type="RefSeq" id="WP_157772204.1">
    <property type="nucleotide sequence ID" value="NZ_CP016094.1"/>
</dbReference>
<dbReference type="GO" id="GO:0007155">
    <property type="term" value="P:cell adhesion"/>
    <property type="evidence" value="ECO:0007669"/>
    <property type="project" value="InterPro"/>
</dbReference>
<dbReference type="PATRIC" id="fig|1838286.3.peg.887"/>
<dbReference type="GO" id="GO:0030313">
    <property type="term" value="C:cell envelope"/>
    <property type="evidence" value="ECO:0007669"/>
    <property type="project" value="UniProtKB-SubCell"/>
</dbReference>
<evidence type="ECO:0000256" key="4">
    <source>
        <dbReference type="ARBA" id="ARBA00022723"/>
    </source>
</evidence>
<proteinExistence type="inferred from homology"/>
<evidence type="ECO:0000256" key="1">
    <source>
        <dbReference type="ARBA" id="ARBA00004196"/>
    </source>
</evidence>
<evidence type="ECO:0000313" key="8">
    <source>
        <dbReference type="Proteomes" id="UP000095228"/>
    </source>
</evidence>
<dbReference type="InterPro" id="IPR006127">
    <property type="entry name" value="ZnuA-like"/>
</dbReference>
<evidence type="ECO:0000256" key="3">
    <source>
        <dbReference type="ARBA" id="ARBA00022448"/>
    </source>
</evidence>
<dbReference type="PRINTS" id="PR00691">
    <property type="entry name" value="ADHESINB"/>
</dbReference>
<keyword evidence="4" id="KW-0479">Metal-binding</keyword>
<evidence type="ECO:0000256" key="5">
    <source>
        <dbReference type="ARBA" id="ARBA00022729"/>
    </source>
</evidence>
<dbReference type="PANTHER" id="PTHR42953:SF1">
    <property type="entry name" value="METAL-BINDING PROTEIN HI_0362-RELATED"/>
    <property type="match status" value="1"/>
</dbReference>
<dbReference type="AlphaFoldDB" id="A0A1D8ASE5"/>
<keyword evidence="3 6" id="KW-0813">Transport</keyword>
<dbReference type="SUPFAM" id="SSF53807">
    <property type="entry name" value="Helical backbone' metal receptor"/>
    <property type="match status" value="1"/>
</dbReference>
<dbReference type="KEGG" id="obg:Verru16b_00883"/>
<evidence type="ECO:0000256" key="6">
    <source>
        <dbReference type="RuleBase" id="RU003512"/>
    </source>
</evidence>
<dbReference type="OrthoDB" id="9793396at2"/>
<dbReference type="Pfam" id="PF01297">
    <property type="entry name" value="ZnuA"/>
    <property type="match status" value="1"/>
</dbReference>
<gene>
    <name evidence="7" type="primary">troA</name>
    <name evidence="7" type="ORF">Verru16b_00883</name>
</gene>
<dbReference type="STRING" id="1838286.Verru16b_00883"/>
<protein>
    <submittedName>
        <fullName evidence="7">Periplasmic zinc-binding protein TroA</fullName>
    </submittedName>
</protein>